<dbReference type="Proteomes" id="UP000830198">
    <property type="component" value="Chromosome"/>
</dbReference>
<organism evidence="1 2">
    <name type="scientific">Chitinophaga filiformis</name>
    <name type="common">Myxococcus filiformis</name>
    <name type="synonym">Flexibacter filiformis</name>
    <dbReference type="NCBI Taxonomy" id="104663"/>
    <lineage>
        <taxon>Bacteria</taxon>
        <taxon>Pseudomonadati</taxon>
        <taxon>Bacteroidota</taxon>
        <taxon>Chitinophagia</taxon>
        <taxon>Chitinophagales</taxon>
        <taxon>Chitinophagaceae</taxon>
        <taxon>Chitinophaga</taxon>
    </lineage>
</organism>
<dbReference type="SUPFAM" id="SSF48695">
    <property type="entry name" value="Multiheme cytochromes"/>
    <property type="match status" value="1"/>
</dbReference>
<reference evidence="1 2" key="1">
    <citation type="submission" date="2022-04" db="EMBL/GenBank/DDBJ databases">
        <title>The arsenic-methylating capacity of Chitinophaga filiformis YT5 during chitin decomposition.</title>
        <authorList>
            <person name="Chen G."/>
            <person name="Liang Y."/>
        </authorList>
    </citation>
    <scope>NUCLEOTIDE SEQUENCE [LARGE SCALE GENOMIC DNA]</scope>
    <source>
        <strain evidence="1 2">YT5</strain>
    </source>
</reference>
<dbReference type="EMBL" id="CP095855">
    <property type="protein sequence ID" value="UPK68494.1"/>
    <property type="molecule type" value="Genomic_DNA"/>
</dbReference>
<evidence type="ECO:0000313" key="2">
    <source>
        <dbReference type="Proteomes" id="UP000830198"/>
    </source>
</evidence>
<dbReference type="RefSeq" id="WP_247810888.1">
    <property type="nucleotide sequence ID" value="NZ_CP095855.1"/>
</dbReference>
<keyword evidence="2" id="KW-1185">Reference proteome</keyword>
<protein>
    <submittedName>
        <fullName evidence="1">Uncharacterized protein</fullName>
    </submittedName>
</protein>
<proteinExistence type="predicted"/>
<dbReference type="InterPro" id="IPR036280">
    <property type="entry name" value="Multihaem_cyt_sf"/>
</dbReference>
<name>A0ABY4HXF2_CHIFI</name>
<accession>A0ABY4HXF2</accession>
<evidence type="ECO:0000313" key="1">
    <source>
        <dbReference type="EMBL" id="UPK68494.1"/>
    </source>
</evidence>
<gene>
    <name evidence="1" type="ORF">MYF79_26415</name>
</gene>
<sequence>MADITSFETLDMEIENVGGKPVVLEALWGGDTRGWSLLLYVYTVSGFSFTKRTTRHFLGHVALPEEMEQFTDGRPSVSFLAEQFGSSASKKYNLTFYFPSPKHADEDCPTWEERHLAITCADCHKLIIPTDSPYLPKDICYDCHLTRERDKELKDDEPCDEGVHMYMCKDGEYEHLGYSTYFDSFTIAPFIDEKVKKRLTKNPVDVVELGREDIIELKCKLEDALSEKLKSYTKPVINERMRKFLITDTIEYKGKDYEITRNSNHEHMEISNFIYSVQTAEKAIAGNYIYKIYFKNGFTYRDDHFLRFIHYVCQGATNIVNINSEHKHILTDTEIMRTLKKLEQVHCVTIYNGEVSITQMGRCLVS</sequence>